<dbReference type="CDD" id="cd06529">
    <property type="entry name" value="S24_LexA-like"/>
    <property type="match status" value="1"/>
</dbReference>
<dbReference type="SUPFAM" id="SSF51306">
    <property type="entry name" value="LexA/Signal peptidase"/>
    <property type="match status" value="1"/>
</dbReference>
<keyword evidence="3" id="KW-0804">Transcription</keyword>
<dbReference type="Pfam" id="PF00717">
    <property type="entry name" value="Peptidase_S24"/>
    <property type="match status" value="1"/>
</dbReference>
<keyword evidence="1" id="KW-0805">Transcription regulation</keyword>
<dbReference type="InterPro" id="IPR036286">
    <property type="entry name" value="LexA/Signal_pep-like_sf"/>
</dbReference>
<keyword evidence="2" id="KW-0238">DNA-binding</keyword>
<reference evidence="6" key="1">
    <citation type="submission" date="2016-04" db="EMBL/GenBank/DDBJ databases">
        <authorList>
            <person name="Evans L.H."/>
            <person name="Alamgir A."/>
            <person name="Owens N."/>
            <person name="Weber N.D."/>
            <person name="Virtaneva K."/>
            <person name="Barbian K."/>
            <person name="Babar A."/>
            <person name="Rosenke K."/>
        </authorList>
    </citation>
    <scope>NUCLEOTIDE SEQUENCE</scope>
    <source>
        <strain evidence="6">92-2</strain>
    </source>
</reference>
<evidence type="ECO:0000256" key="1">
    <source>
        <dbReference type="ARBA" id="ARBA00023015"/>
    </source>
</evidence>
<dbReference type="InterPro" id="IPR010982">
    <property type="entry name" value="Lambda_DNA-bd_dom_sf"/>
</dbReference>
<dbReference type="GO" id="GO:0003677">
    <property type="term" value="F:DNA binding"/>
    <property type="evidence" value="ECO:0007669"/>
    <property type="project" value="UniProtKB-KW"/>
</dbReference>
<evidence type="ECO:0000256" key="2">
    <source>
        <dbReference type="ARBA" id="ARBA00023125"/>
    </source>
</evidence>
<dbReference type="InterPro" id="IPR010744">
    <property type="entry name" value="Phage_CI_N"/>
</dbReference>
<dbReference type="GO" id="GO:0045892">
    <property type="term" value="P:negative regulation of DNA-templated transcription"/>
    <property type="evidence" value="ECO:0007669"/>
    <property type="project" value="InterPro"/>
</dbReference>
<evidence type="ECO:0000313" key="6">
    <source>
        <dbReference type="EMBL" id="SBW09363.1"/>
    </source>
</evidence>
<feature type="domain" description="Bacteriophage CI repressor N-terminal" evidence="5">
    <location>
        <begin position="10"/>
        <end position="73"/>
    </location>
</feature>
<dbReference type="RefSeq" id="WP_192113885.1">
    <property type="nucleotide sequence ID" value="NZ_CABUEN010000006.1"/>
</dbReference>
<dbReference type="PANTHER" id="PTHR40661">
    <property type="match status" value="1"/>
</dbReference>
<dbReference type="EMBL" id="FLUP01000001">
    <property type="protein sequence ID" value="SBW09363.1"/>
    <property type="molecule type" value="Genomic_DNA"/>
</dbReference>
<evidence type="ECO:0000259" key="5">
    <source>
        <dbReference type="Pfam" id="PF07022"/>
    </source>
</evidence>
<evidence type="ECO:0000259" key="4">
    <source>
        <dbReference type="Pfam" id="PF00717"/>
    </source>
</evidence>
<protein>
    <submittedName>
        <fullName evidence="6">Uncharacterized protein</fullName>
    </submittedName>
</protein>
<dbReference type="InterPro" id="IPR039418">
    <property type="entry name" value="LexA-like"/>
</dbReference>
<dbReference type="PANTHER" id="PTHR40661:SF3">
    <property type="entry name" value="FELS-1 PROPHAGE TRANSCRIPTIONAL REGULATOR"/>
    <property type="match status" value="1"/>
</dbReference>
<name>A0A212KCH0_9BACT</name>
<proteinExistence type="predicted"/>
<dbReference type="Gene3D" id="1.10.260.40">
    <property type="entry name" value="lambda repressor-like DNA-binding domains"/>
    <property type="match status" value="1"/>
</dbReference>
<sequence length="229" mass="25165">MPEKSEFKETLQRLMQALSVVSDAELARSLGITPQSVCGARKRGEVPPAWIQTCAAQTGVNAHWLFFGSGPMRLPEAADGELPSIQADCETDLISVPLAEARLSAGTGSLEVNSHSQGSYAFRGDFLRRKGNPRRMVLMRVSGDSMVPEIFDNDLVLLDRGQTEISPGRLYAVGFEDAIYIKRIDKLPGKIVLNSVNPAYPPVSLDLRGDCADQFRVIGRVLWSGREYR</sequence>
<dbReference type="AlphaFoldDB" id="A0A212KCH0"/>
<organism evidence="6">
    <name type="scientific">uncultured Desulfovibrio sp</name>
    <dbReference type="NCBI Taxonomy" id="167968"/>
    <lineage>
        <taxon>Bacteria</taxon>
        <taxon>Pseudomonadati</taxon>
        <taxon>Thermodesulfobacteriota</taxon>
        <taxon>Desulfovibrionia</taxon>
        <taxon>Desulfovibrionales</taxon>
        <taxon>Desulfovibrionaceae</taxon>
        <taxon>Desulfovibrio</taxon>
        <taxon>environmental samples</taxon>
    </lineage>
</organism>
<dbReference type="InterPro" id="IPR015927">
    <property type="entry name" value="Peptidase_S24_S26A/B/C"/>
</dbReference>
<feature type="domain" description="Peptidase S24/S26A/S26B/S26C" evidence="4">
    <location>
        <begin position="101"/>
        <end position="221"/>
    </location>
</feature>
<dbReference type="Pfam" id="PF07022">
    <property type="entry name" value="Phage_CI_repr"/>
    <property type="match status" value="1"/>
</dbReference>
<accession>A0A212KCH0</accession>
<evidence type="ECO:0000256" key="3">
    <source>
        <dbReference type="ARBA" id="ARBA00023163"/>
    </source>
</evidence>
<gene>
    <name evidence="6" type="ORF">KM92DES2_12686</name>
</gene>
<dbReference type="Gene3D" id="2.10.109.10">
    <property type="entry name" value="Umud Fragment, subunit A"/>
    <property type="match status" value="1"/>
</dbReference>